<dbReference type="GO" id="GO:0016747">
    <property type="term" value="F:acyltransferase activity, transferring groups other than amino-acyl groups"/>
    <property type="evidence" value="ECO:0007669"/>
    <property type="project" value="InterPro"/>
</dbReference>
<dbReference type="Gene3D" id="3.40.630.30">
    <property type="match status" value="1"/>
</dbReference>
<dbReference type="RefSeq" id="WP_310654816.1">
    <property type="nucleotide sequence ID" value="NZ_JAPMLA010000001.1"/>
</dbReference>
<comment type="caution">
    <text evidence="4">The sequence shown here is derived from an EMBL/GenBank/DDBJ whole genome shotgun (WGS) entry which is preliminary data.</text>
</comment>
<dbReference type="InterPro" id="IPR000182">
    <property type="entry name" value="GNAT_dom"/>
</dbReference>
<proteinExistence type="predicted"/>
<dbReference type="PANTHER" id="PTHR43877">
    <property type="entry name" value="AMINOALKYLPHOSPHONATE N-ACETYLTRANSFERASE-RELATED-RELATED"/>
    <property type="match status" value="1"/>
</dbReference>
<evidence type="ECO:0000256" key="1">
    <source>
        <dbReference type="ARBA" id="ARBA00022679"/>
    </source>
</evidence>
<keyword evidence="1 4" id="KW-0808">Transferase</keyword>
<evidence type="ECO:0000313" key="7">
    <source>
        <dbReference type="Proteomes" id="UP001271263"/>
    </source>
</evidence>
<evidence type="ECO:0000313" key="4">
    <source>
        <dbReference type="EMBL" id="MDR8524057.1"/>
    </source>
</evidence>
<name>A0AAW8NLG0_9GAMM</name>
<dbReference type="Proteomes" id="UP001271263">
    <property type="component" value="Unassembled WGS sequence"/>
</dbReference>
<gene>
    <name evidence="4" type="ORF">OS133_10330</name>
    <name evidence="5" type="ORF">OS134_05385</name>
</gene>
<dbReference type="EMBL" id="JAPMLD010000002">
    <property type="protein sequence ID" value="MDW4823508.1"/>
    <property type="molecule type" value="Genomic_DNA"/>
</dbReference>
<feature type="domain" description="N-acetyltransferase" evidence="3">
    <location>
        <begin position="2"/>
        <end position="155"/>
    </location>
</feature>
<evidence type="ECO:0000313" key="6">
    <source>
        <dbReference type="Proteomes" id="UP001259340"/>
    </source>
</evidence>
<sequence>MISIRKAKASDVEAIYSIRSRSILVKCADFYSAQQLQTWTQGSVTNEFIADVVDNFFVSVIDNKVIGSGKLNTATGMLDAIFVAPECFGQGAAKKMLAFLESLAIEHQLSCLKLESTLNAASFYRSCGYSGEQVSTYHSPRGISLDCVPMYKNLSV</sequence>
<dbReference type="CDD" id="cd04301">
    <property type="entry name" value="NAT_SF"/>
    <property type="match status" value="1"/>
</dbReference>
<keyword evidence="2 4" id="KW-0012">Acyltransferase</keyword>
<keyword evidence="7" id="KW-1185">Reference proteome</keyword>
<dbReference type="Proteomes" id="UP001259340">
    <property type="component" value="Unassembled WGS sequence"/>
</dbReference>
<evidence type="ECO:0000256" key="2">
    <source>
        <dbReference type="ARBA" id="ARBA00023315"/>
    </source>
</evidence>
<dbReference type="InterPro" id="IPR016181">
    <property type="entry name" value="Acyl_CoA_acyltransferase"/>
</dbReference>
<protein>
    <submittedName>
        <fullName evidence="4">GNAT family N-acetyltransferase</fullName>
        <ecNumber evidence="4">2.3.1.-</ecNumber>
    </submittedName>
</protein>
<evidence type="ECO:0000259" key="3">
    <source>
        <dbReference type="PROSITE" id="PS51186"/>
    </source>
</evidence>
<reference evidence="5 7" key="1">
    <citation type="journal article" date="2022" name="bioRxiv">
        <title>Prophages regulate Shewanella fidelis 3313 motility and biofilm formation: implications for gut colonization dynamics in Ciona robusta.</title>
        <authorList>
            <person name="Natarajan O."/>
            <person name="Gibboney S.L."/>
            <person name="Young M.N."/>
            <person name="Lim S.J."/>
            <person name="Pluta N."/>
            <person name="Atkinson C.G."/>
            <person name="Leigh B.A."/>
            <person name="Liberti A."/>
            <person name="Kees E.D."/>
            <person name="Breitbart M."/>
            <person name="Gralnick J.A."/>
            <person name="Dishaw L.J."/>
        </authorList>
    </citation>
    <scope>NUCLEOTIDE SEQUENCE [LARGE SCALE GENOMIC DNA]</scope>
    <source>
        <strain evidence="5 7">JG4066</strain>
    </source>
</reference>
<dbReference type="EC" id="2.3.1.-" evidence="4"/>
<dbReference type="PROSITE" id="PS51186">
    <property type="entry name" value="GNAT"/>
    <property type="match status" value="1"/>
</dbReference>
<dbReference type="AlphaFoldDB" id="A0AAW8NLG0"/>
<organism evidence="4 6">
    <name type="scientific">Shewanella fidelis</name>
    <dbReference type="NCBI Taxonomy" id="173509"/>
    <lineage>
        <taxon>Bacteria</taxon>
        <taxon>Pseudomonadati</taxon>
        <taxon>Pseudomonadota</taxon>
        <taxon>Gammaproteobacteria</taxon>
        <taxon>Alteromonadales</taxon>
        <taxon>Shewanellaceae</taxon>
        <taxon>Shewanella</taxon>
    </lineage>
</organism>
<dbReference type="EMBL" id="JAPMLE010000001">
    <property type="protein sequence ID" value="MDR8524057.1"/>
    <property type="molecule type" value="Genomic_DNA"/>
</dbReference>
<dbReference type="Pfam" id="PF13673">
    <property type="entry name" value="Acetyltransf_10"/>
    <property type="match status" value="1"/>
</dbReference>
<accession>A0AAW8NLG0</accession>
<dbReference type="SUPFAM" id="SSF55729">
    <property type="entry name" value="Acyl-CoA N-acyltransferases (Nat)"/>
    <property type="match status" value="1"/>
</dbReference>
<dbReference type="PANTHER" id="PTHR43877:SF2">
    <property type="entry name" value="AMINOALKYLPHOSPHONATE N-ACETYLTRANSFERASE-RELATED"/>
    <property type="match status" value="1"/>
</dbReference>
<reference evidence="4" key="2">
    <citation type="submission" date="2022-11" db="EMBL/GenBank/DDBJ databases">
        <title>Prophages regulate Shewanella fidelis motility and biofilm formation: implications for gut colonization dynamics in Ciona robusta.</title>
        <authorList>
            <person name="Natarajan O."/>
            <person name="Gibboney S.L."/>
            <person name="Young M.N."/>
            <person name="Lim S.J."/>
            <person name="Pluta N."/>
            <person name="Atkinson C.G.F."/>
            <person name="Leigh B.A."/>
            <person name="Liberti A."/>
            <person name="Kees E."/>
            <person name="Breitbart M."/>
            <person name="Gralnick J."/>
            <person name="Dishaw L.J."/>
        </authorList>
    </citation>
    <scope>NUCLEOTIDE SEQUENCE</scope>
    <source>
        <strain evidence="4">3313</strain>
    </source>
</reference>
<evidence type="ECO:0000313" key="5">
    <source>
        <dbReference type="EMBL" id="MDW4823508.1"/>
    </source>
</evidence>
<dbReference type="InterPro" id="IPR050832">
    <property type="entry name" value="Bact_Acetyltransf"/>
</dbReference>